<dbReference type="Proteomes" id="UP000654075">
    <property type="component" value="Unassembled WGS sequence"/>
</dbReference>
<proteinExistence type="inferred from homology"/>
<feature type="domain" description="Pseudouridine synthase I TruA alpha/beta" evidence="5">
    <location>
        <begin position="51"/>
        <end position="150"/>
    </location>
</feature>
<evidence type="ECO:0000313" key="6">
    <source>
        <dbReference type="EMBL" id="CAE8642463.1"/>
    </source>
</evidence>
<comment type="similarity">
    <text evidence="1 4">Belongs to the tRNA pseudouridine synthase TruA family.</text>
</comment>
<reference evidence="6" key="1">
    <citation type="submission" date="2021-02" db="EMBL/GenBank/DDBJ databases">
        <authorList>
            <person name="Dougan E. K."/>
            <person name="Rhodes N."/>
            <person name="Thang M."/>
            <person name="Chan C."/>
        </authorList>
    </citation>
    <scope>NUCLEOTIDE SEQUENCE</scope>
</reference>
<dbReference type="InterPro" id="IPR020095">
    <property type="entry name" value="PsdUridine_synth_TruA_C"/>
</dbReference>
<dbReference type="EMBL" id="CAJNNV010033162">
    <property type="protein sequence ID" value="CAE8642463.1"/>
    <property type="molecule type" value="Genomic_DNA"/>
</dbReference>
<keyword evidence="3 4" id="KW-0413">Isomerase</keyword>
<accession>A0A813HY10</accession>
<keyword evidence="2 4" id="KW-0819">tRNA processing</keyword>
<gene>
    <name evidence="6" type="ORF">PGLA1383_LOCUS56950</name>
</gene>
<evidence type="ECO:0000259" key="5">
    <source>
        <dbReference type="Pfam" id="PF01416"/>
    </source>
</evidence>
<dbReference type="InterPro" id="IPR001406">
    <property type="entry name" value="PsdUridine_synth_TruA"/>
</dbReference>
<keyword evidence="7" id="KW-1185">Reference proteome</keyword>
<dbReference type="OrthoDB" id="271910at2759"/>
<dbReference type="InterPro" id="IPR020097">
    <property type="entry name" value="PsdUridine_synth_TruA_a/b_dom"/>
</dbReference>
<name>A0A813HY10_POLGL</name>
<dbReference type="Pfam" id="PF01416">
    <property type="entry name" value="PseudoU_synth_1"/>
    <property type="match status" value="1"/>
</dbReference>
<protein>
    <recommendedName>
        <fullName evidence="4">tRNA pseudouridine synthase</fullName>
        <ecNumber evidence="4">5.4.99.12</ecNumber>
    </recommendedName>
</protein>
<dbReference type="SUPFAM" id="SSF55120">
    <property type="entry name" value="Pseudouridine synthase"/>
    <property type="match status" value="1"/>
</dbReference>
<evidence type="ECO:0000256" key="4">
    <source>
        <dbReference type="RuleBase" id="RU003792"/>
    </source>
</evidence>
<comment type="caution">
    <text evidence="6">The sequence shown here is derived from an EMBL/GenBank/DDBJ whole genome shotgun (WGS) entry which is preliminary data.</text>
</comment>
<dbReference type="GO" id="GO:0003723">
    <property type="term" value="F:RNA binding"/>
    <property type="evidence" value="ECO:0007669"/>
    <property type="project" value="InterPro"/>
</dbReference>
<comment type="catalytic activity">
    <reaction evidence="4">
        <text>uridine(38/39/40) in tRNA = pseudouridine(38/39/40) in tRNA</text>
        <dbReference type="Rhea" id="RHEA:22376"/>
        <dbReference type="Rhea" id="RHEA-COMP:10085"/>
        <dbReference type="Rhea" id="RHEA-COMP:10087"/>
        <dbReference type="ChEBI" id="CHEBI:65314"/>
        <dbReference type="ChEBI" id="CHEBI:65315"/>
        <dbReference type="EC" id="5.4.99.12"/>
    </reaction>
</comment>
<evidence type="ECO:0000256" key="2">
    <source>
        <dbReference type="ARBA" id="ARBA00022694"/>
    </source>
</evidence>
<dbReference type="PANTHER" id="PTHR11142">
    <property type="entry name" value="PSEUDOURIDYLATE SYNTHASE"/>
    <property type="match status" value="1"/>
</dbReference>
<organism evidence="6 7">
    <name type="scientific">Polarella glacialis</name>
    <name type="common">Dinoflagellate</name>
    <dbReference type="NCBI Taxonomy" id="89957"/>
    <lineage>
        <taxon>Eukaryota</taxon>
        <taxon>Sar</taxon>
        <taxon>Alveolata</taxon>
        <taxon>Dinophyceae</taxon>
        <taxon>Suessiales</taxon>
        <taxon>Suessiaceae</taxon>
        <taxon>Polarella</taxon>
    </lineage>
</organism>
<dbReference type="InterPro" id="IPR020103">
    <property type="entry name" value="PsdUridine_synth_cat_dom_sf"/>
</dbReference>
<sequence length="177" mass="19386">MVTCWKRYVYRIPLCGDQGIDVLRSFCETATQVVGAGSSDRPLDITQMQAAAALLLGSHDFAGFQSRGGRQSTVRTLHRCEVLEEFPSVAIVMEADGFLMHMCRILAGTLLEVGAGLRRPEQVLRIFESGNRSEAGPTLAAAGLCLEHVEHEKKWSQQLSESISLEVTWPPLPDSAT</sequence>
<evidence type="ECO:0000256" key="1">
    <source>
        <dbReference type="ARBA" id="ARBA00009375"/>
    </source>
</evidence>
<dbReference type="PANTHER" id="PTHR11142:SF0">
    <property type="entry name" value="TRNA PSEUDOURIDINE SYNTHASE-LIKE 1"/>
    <property type="match status" value="1"/>
</dbReference>
<dbReference type="GO" id="GO:0160147">
    <property type="term" value="F:tRNA pseudouridine(38-40) synthase activity"/>
    <property type="evidence" value="ECO:0007669"/>
    <property type="project" value="UniProtKB-EC"/>
</dbReference>
<evidence type="ECO:0000256" key="3">
    <source>
        <dbReference type="ARBA" id="ARBA00023235"/>
    </source>
</evidence>
<evidence type="ECO:0000313" key="7">
    <source>
        <dbReference type="Proteomes" id="UP000654075"/>
    </source>
</evidence>
<dbReference type="GO" id="GO:0031119">
    <property type="term" value="P:tRNA pseudouridine synthesis"/>
    <property type="evidence" value="ECO:0007669"/>
    <property type="project" value="TreeGrafter"/>
</dbReference>
<dbReference type="Gene3D" id="3.30.70.660">
    <property type="entry name" value="Pseudouridine synthase I, catalytic domain, C-terminal subdomain"/>
    <property type="match status" value="1"/>
</dbReference>
<dbReference type="EC" id="5.4.99.12" evidence="4"/>
<dbReference type="AlphaFoldDB" id="A0A813HY10"/>